<evidence type="ECO:0000313" key="2">
    <source>
        <dbReference type="EMBL" id="MFD1811523.1"/>
    </source>
</evidence>
<dbReference type="PRINTS" id="PR00598">
    <property type="entry name" value="HTHMARR"/>
</dbReference>
<dbReference type="InterPro" id="IPR036390">
    <property type="entry name" value="WH_DNA-bd_sf"/>
</dbReference>
<name>A0ABW4NZA5_9NOCA</name>
<sequence length="166" mass="17761">MPRDTGKAGNVNESLVPASVAEHPGCVLLKLGQVAFRLTEQRLGELGLRTRHYTLLKVLAADGPLSQLELGRRTRIDATTIVATVDDLEKAGLATRTRDKADRRRWSVALTDDGSATAGRADALIERLGREMFTDLSTTQSRDLADLLGALNTGTALAGLLDGLRG</sequence>
<dbReference type="InterPro" id="IPR000835">
    <property type="entry name" value="HTH_MarR-typ"/>
</dbReference>
<reference evidence="3" key="1">
    <citation type="journal article" date="2019" name="Int. J. Syst. Evol. Microbiol.">
        <title>The Global Catalogue of Microorganisms (GCM) 10K type strain sequencing project: providing services to taxonomists for standard genome sequencing and annotation.</title>
        <authorList>
            <consortium name="The Broad Institute Genomics Platform"/>
            <consortium name="The Broad Institute Genome Sequencing Center for Infectious Disease"/>
            <person name="Wu L."/>
            <person name="Ma J."/>
        </authorList>
    </citation>
    <scope>NUCLEOTIDE SEQUENCE [LARGE SCALE GENOMIC DNA]</scope>
    <source>
        <strain evidence="3">DT72</strain>
    </source>
</reference>
<dbReference type="Proteomes" id="UP001597286">
    <property type="component" value="Unassembled WGS sequence"/>
</dbReference>
<dbReference type="EMBL" id="JBHUFB010000007">
    <property type="protein sequence ID" value="MFD1811523.1"/>
    <property type="molecule type" value="Genomic_DNA"/>
</dbReference>
<protein>
    <submittedName>
        <fullName evidence="2">MarR family winged helix-turn-helix transcriptional regulator</fullName>
    </submittedName>
</protein>
<dbReference type="PANTHER" id="PTHR33164">
    <property type="entry name" value="TRANSCRIPTIONAL REGULATOR, MARR FAMILY"/>
    <property type="match status" value="1"/>
</dbReference>
<accession>A0ABW4NZA5</accession>
<feature type="domain" description="HTH marR-type" evidence="1">
    <location>
        <begin position="24"/>
        <end position="153"/>
    </location>
</feature>
<dbReference type="PROSITE" id="PS50995">
    <property type="entry name" value="HTH_MARR_2"/>
    <property type="match status" value="1"/>
</dbReference>
<dbReference type="PANTHER" id="PTHR33164:SF43">
    <property type="entry name" value="HTH-TYPE TRANSCRIPTIONAL REPRESSOR YETL"/>
    <property type="match status" value="1"/>
</dbReference>
<evidence type="ECO:0000313" key="3">
    <source>
        <dbReference type="Proteomes" id="UP001597286"/>
    </source>
</evidence>
<dbReference type="SUPFAM" id="SSF46785">
    <property type="entry name" value="Winged helix' DNA-binding domain"/>
    <property type="match status" value="1"/>
</dbReference>
<comment type="caution">
    <text evidence="2">The sequence shown here is derived from an EMBL/GenBank/DDBJ whole genome shotgun (WGS) entry which is preliminary data.</text>
</comment>
<organism evidence="2 3">
    <name type="scientific">Rhodococcus gannanensis</name>
    <dbReference type="NCBI Taxonomy" id="1960308"/>
    <lineage>
        <taxon>Bacteria</taxon>
        <taxon>Bacillati</taxon>
        <taxon>Actinomycetota</taxon>
        <taxon>Actinomycetes</taxon>
        <taxon>Mycobacteriales</taxon>
        <taxon>Nocardiaceae</taxon>
        <taxon>Rhodococcus</taxon>
    </lineage>
</organism>
<dbReference type="Gene3D" id="1.10.10.10">
    <property type="entry name" value="Winged helix-like DNA-binding domain superfamily/Winged helix DNA-binding domain"/>
    <property type="match status" value="1"/>
</dbReference>
<evidence type="ECO:0000259" key="1">
    <source>
        <dbReference type="PROSITE" id="PS50995"/>
    </source>
</evidence>
<proteinExistence type="predicted"/>
<keyword evidence="3" id="KW-1185">Reference proteome</keyword>
<dbReference type="RefSeq" id="WP_378484062.1">
    <property type="nucleotide sequence ID" value="NZ_JBHUFB010000007.1"/>
</dbReference>
<dbReference type="Pfam" id="PF12802">
    <property type="entry name" value="MarR_2"/>
    <property type="match status" value="1"/>
</dbReference>
<gene>
    <name evidence="2" type="ORF">ACFSJG_04800</name>
</gene>
<dbReference type="InterPro" id="IPR036388">
    <property type="entry name" value="WH-like_DNA-bd_sf"/>
</dbReference>
<dbReference type="InterPro" id="IPR039422">
    <property type="entry name" value="MarR/SlyA-like"/>
</dbReference>
<dbReference type="SMART" id="SM00347">
    <property type="entry name" value="HTH_MARR"/>
    <property type="match status" value="1"/>
</dbReference>